<feature type="transmembrane region" description="Helical" evidence="1">
    <location>
        <begin position="170"/>
        <end position="193"/>
    </location>
</feature>
<protein>
    <submittedName>
        <fullName evidence="2">Uncharacterized protein</fullName>
    </submittedName>
</protein>
<feature type="transmembrane region" description="Helical" evidence="1">
    <location>
        <begin position="273"/>
        <end position="297"/>
    </location>
</feature>
<evidence type="ECO:0000256" key="1">
    <source>
        <dbReference type="SAM" id="Phobius"/>
    </source>
</evidence>
<sequence>MPTLRRSAKRDVVQEILEADESSRAIEPVATKLESIITSPEDGHIEALGVVNDAQGSNSLGKSKGKQVAKAAANAAAAVDAPVARRSKLPAGVQFPLLSIISLSISSLLYSFLNEWTGSELATVGKSLDNWAEVGVLASWRITELALGWWGNFDSLDLAGLNLLAHGPTMYLLSTFYGISAPTAIAAVAIEMISTFVPFQLLRPLSGFHAAGAKGVANREIVTDVPIAVYTTLLSTIIYSITIFTAMHLTVPQALVLHFQGIPSVEPAYKAEYVGILPVMLAFGFAARSFIFTPFAATGPTVEDRKLDEFDPVTATLGETLLWNLWGYTTRAKVIIVRTLVAIVVTGVNTYLQTYITVPGVESAGAASWASTWAVAVSLVGVALALVGGEE</sequence>
<organism evidence="2 3">
    <name type="scientific">Plectosphaerella cucumerina</name>
    <dbReference type="NCBI Taxonomy" id="40658"/>
    <lineage>
        <taxon>Eukaryota</taxon>
        <taxon>Fungi</taxon>
        <taxon>Dikarya</taxon>
        <taxon>Ascomycota</taxon>
        <taxon>Pezizomycotina</taxon>
        <taxon>Sordariomycetes</taxon>
        <taxon>Hypocreomycetidae</taxon>
        <taxon>Glomerellales</taxon>
        <taxon>Plectosphaerellaceae</taxon>
        <taxon>Plectosphaerella</taxon>
    </lineage>
</organism>
<feature type="transmembrane region" description="Helical" evidence="1">
    <location>
        <begin position="366"/>
        <end position="387"/>
    </location>
</feature>
<keyword evidence="3" id="KW-1185">Reference proteome</keyword>
<dbReference type="EMBL" id="JAGPXD010000005">
    <property type="protein sequence ID" value="KAH7354453.1"/>
    <property type="molecule type" value="Genomic_DNA"/>
</dbReference>
<feature type="transmembrane region" description="Helical" evidence="1">
    <location>
        <begin position="95"/>
        <end position="113"/>
    </location>
</feature>
<evidence type="ECO:0000313" key="3">
    <source>
        <dbReference type="Proteomes" id="UP000813385"/>
    </source>
</evidence>
<dbReference type="Proteomes" id="UP000813385">
    <property type="component" value="Unassembled WGS sequence"/>
</dbReference>
<dbReference type="OrthoDB" id="5394254at2759"/>
<feature type="transmembrane region" description="Helical" evidence="1">
    <location>
        <begin position="227"/>
        <end position="249"/>
    </location>
</feature>
<comment type="caution">
    <text evidence="2">The sequence shown here is derived from an EMBL/GenBank/DDBJ whole genome shotgun (WGS) entry which is preliminary data.</text>
</comment>
<evidence type="ECO:0000313" key="2">
    <source>
        <dbReference type="EMBL" id="KAH7354453.1"/>
    </source>
</evidence>
<keyword evidence="1" id="KW-1133">Transmembrane helix</keyword>
<feature type="transmembrane region" description="Helical" evidence="1">
    <location>
        <begin position="335"/>
        <end position="354"/>
    </location>
</feature>
<dbReference type="AlphaFoldDB" id="A0A8K0TBJ8"/>
<proteinExistence type="predicted"/>
<name>A0A8K0TBJ8_9PEZI</name>
<gene>
    <name evidence="2" type="ORF">B0T11DRAFT_342523</name>
</gene>
<reference evidence="2" key="1">
    <citation type="journal article" date="2021" name="Nat. Commun.">
        <title>Genetic determinants of endophytism in the Arabidopsis root mycobiome.</title>
        <authorList>
            <person name="Mesny F."/>
            <person name="Miyauchi S."/>
            <person name="Thiergart T."/>
            <person name="Pickel B."/>
            <person name="Atanasova L."/>
            <person name="Karlsson M."/>
            <person name="Huettel B."/>
            <person name="Barry K.W."/>
            <person name="Haridas S."/>
            <person name="Chen C."/>
            <person name="Bauer D."/>
            <person name="Andreopoulos W."/>
            <person name="Pangilinan J."/>
            <person name="LaButti K."/>
            <person name="Riley R."/>
            <person name="Lipzen A."/>
            <person name="Clum A."/>
            <person name="Drula E."/>
            <person name="Henrissat B."/>
            <person name="Kohler A."/>
            <person name="Grigoriev I.V."/>
            <person name="Martin F.M."/>
            <person name="Hacquard S."/>
        </authorList>
    </citation>
    <scope>NUCLEOTIDE SEQUENCE</scope>
    <source>
        <strain evidence="2">MPI-CAGE-AT-0016</strain>
    </source>
</reference>
<keyword evidence="1" id="KW-0812">Transmembrane</keyword>
<keyword evidence="1" id="KW-0472">Membrane</keyword>
<accession>A0A8K0TBJ8</accession>